<dbReference type="EMBL" id="CCYA01000318">
    <property type="protein sequence ID" value="CEH16482.1"/>
    <property type="molecule type" value="Genomic_DNA"/>
</dbReference>
<organism evidence="2 3">
    <name type="scientific">Ceraceosorus bombacis</name>
    <dbReference type="NCBI Taxonomy" id="401625"/>
    <lineage>
        <taxon>Eukaryota</taxon>
        <taxon>Fungi</taxon>
        <taxon>Dikarya</taxon>
        <taxon>Basidiomycota</taxon>
        <taxon>Ustilaginomycotina</taxon>
        <taxon>Exobasidiomycetes</taxon>
        <taxon>Ceraceosorales</taxon>
        <taxon>Ceraceosoraceae</taxon>
        <taxon>Ceraceosorus</taxon>
    </lineage>
</organism>
<accession>A0A0N7LAG0</accession>
<keyword evidence="3" id="KW-1185">Reference proteome</keyword>
<evidence type="ECO:0000313" key="2">
    <source>
        <dbReference type="EMBL" id="CEH16482.1"/>
    </source>
</evidence>
<sequence length="125" mass="13905">MTTYEMQVINAAIAASAASRHTHTRVLPANWDIEGILGRGRVVLLLGIEIVLYIHGWAGMPASQRWSERPSRSRSCRQGHADQSSRLELRNELGWSDRHISSGGSISSTVTPSFDRSDRVVYSQE</sequence>
<evidence type="ECO:0000313" key="3">
    <source>
        <dbReference type="Proteomes" id="UP000054845"/>
    </source>
</evidence>
<name>A0A0N7LAG0_9BASI</name>
<protein>
    <submittedName>
        <fullName evidence="2">Uncharacterized protein</fullName>
    </submittedName>
</protein>
<reference evidence="3" key="1">
    <citation type="submission" date="2014-09" db="EMBL/GenBank/DDBJ databases">
        <authorList>
            <person name="Sharma Rahul"/>
            <person name="Thines Marco"/>
        </authorList>
    </citation>
    <scope>NUCLEOTIDE SEQUENCE [LARGE SCALE GENOMIC DNA]</scope>
</reference>
<feature type="region of interest" description="Disordered" evidence="1">
    <location>
        <begin position="62"/>
        <end position="85"/>
    </location>
</feature>
<evidence type="ECO:0000256" key="1">
    <source>
        <dbReference type="SAM" id="MobiDB-lite"/>
    </source>
</evidence>
<proteinExistence type="predicted"/>
<dbReference type="Proteomes" id="UP000054845">
    <property type="component" value="Unassembled WGS sequence"/>
</dbReference>
<dbReference type="AlphaFoldDB" id="A0A0N7LAG0"/>
<feature type="region of interest" description="Disordered" evidence="1">
    <location>
        <begin position="97"/>
        <end position="125"/>
    </location>
</feature>